<name>A0AAV9ZBK9_9AGAR</name>
<gene>
    <name evidence="1" type="ORF">R3P38DRAFT_3125099</name>
</gene>
<dbReference type="Proteomes" id="UP001362999">
    <property type="component" value="Unassembled WGS sequence"/>
</dbReference>
<keyword evidence="2" id="KW-1185">Reference proteome</keyword>
<evidence type="ECO:0000313" key="2">
    <source>
        <dbReference type="Proteomes" id="UP001362999"/>
    </source>
</evidence>
<proteinExistence type="predicted"/>
<comment type="caution">
    <text evidence="1">The sequence shown here is derived from an EMBL/GenBank/DDBJ whole genome shotgun (WGS) entry which is preliminary data.</text>
</comment>
<organism evidence="1 2">
    <name type="scientific">Favolaschia claudopus</name>
    <dbReference type="NCBI Taxonomy" id="2862362"/>
    <lineage>
        <taxon>Eukaryota</taxon>
        <taxon>Fungi</taxon>
        <taxon>Dikarya</taxon>
        <taxon>Basidiomycota</taxon>
        <taxon>Agaricomycotina</taxon>
        <taxon>Agaricomycetes</taxon>
        <taxon>Agaricomycetidae</taxon>
        <taxon>Agaricales</taxon>
        <taxon>Marasmiineae</taxon>
        <taxon>Mycenaceae</taxon>
        <taxon>Favolaschia</taxon>
    </lineage>
</organism>
<accession>A0AAV9ZBK9</accession>
<dbReference type="AlphaFoldDB" id="A0AAV9ZBK9"/>
<protein>
    <submittedName>
        <fullName evidence="1">Uncharacterized protein</fullName>
    </submittedName>
</protein>
<evidence type="ECO:0000313" key="1">
    <source>
        <dbReference type="EMBL" id="KAK6977408.1"/>
    </source>
</evidence>
<dbReference type="EMBL" id="JAWWNJ010000169">
    <property type="protein sequence ID" value="KAK6977408.1"/>
    <property type="molecule type" value="Genomic_DNA"/>
</dbReference>
<sequence length="247" mass="28687">MIRAVGNHCSIPVRFLLSHCALEVKFVEDFRRIPLGDINLERQLYLDSPQTDRASFRRKRSSVRIVRSAKVDNREFTVAMYQGDNAEREWKEDVERYMDIRHESILQLYGTVRCKNIWAAVFHGADLIPFIDFLKMVWHCPILTCYVYGYVTHLRHSADRYLRSTFGRETADCTVLINPSNGRPCIDLESGHDVAIDCYTTTMRVPYWNLAEPLSPMEMAAPTKLTYIVETLTLDQYHEINCMGVIL</sequence>
<reference evidence="1 2" key="1">
    <citation type="journal article" date="2024" name="J Genomics">
        <title>Draft genome sequencing and assembly of Favolaschia claudopus CIRM-BRFM 2984 isolated from oak limbs.</title>
        <authorList>
            <person name="Navarro D."/>
            <person name="Drula E."/>
            <person name="Chaduli D."/>
            <person name="Cazenave R."/>
            <person name="Ahrendt S."/>
            <person name="Wang J."/>
            <person name="Lipzen A."/>
            <person name="Daum C."/>
            <person name="Barry K."/>
            <person name="Grigoriev I.V."/>
            <person name="Favel A."/>
            <person name="Rosso M.N."/>
            <person name="Martin F."/>
        </authorList>
    </citation>
    <scope>NUCLEOTIDE SEQUENCE [LARGE SCALE GENOMIC DNA]</scope>
    <source>
        <strain evidence="1 2">CIRM-BRFM 2984</strain>
    </source>
</reference>